<evidence type="ECO:0000256" key="6">
    <source>
        <dbReference type="ARBA" id="ARBA00048552"/>
    </source>
</evidence>
<reference evidence="10 11" key="1">
    <citation type="submission" date="2018-06" db="EMBL/GenBank/DDBJ databases">
        <authorList>
            <consortium name="Pathogen Informatics"/>
            <person name="Doyle S."/>
        </authorList>
    </citation>
    <scope>NUCLEOTIDE SEQUENCE [LARGE SCALE GENOMIC DNA]</scope>
    <source>
        <strain evidence="10 11">NCTC10723</strain>
    </source>
</reference>
<dbReference type="GO" id="GO:0006351">
    <property type="term" value="P:DNA-templated transcription"/>
    <property type="evidence" value="ECO:0007669"/>
    <property type="project" value="UniProtKB-UniRule"/>
</dbReference>
<dbReference type="NCBIfam" id="TIGR02386">
    <property type="entry name" value="rpoC_TIGR"/>
    <property type="match status" value="1"/>
</dbReference>
<dbReference type="GO" id="GO:0003899">
    <property type="term" value="F:DNA-directed RNA polymerase activity"/>
    <property type="evidence" value="ECO:0007669"/>
    <property type="project" value="UniProtKB-UniRule"/>
</dbReference>
<keyword evidence="7" id="KW-0862">Zinc</keyword>
<dbReference type="InterPro" id="IPR044893">
    <property type="entry name" value="RNA_pol_Rpb1_clamp_domain"/>
</dbReference>
<dbReference type="Gene3D" id="1.10.274.100">
    <property type="entry name" value="RNA polymerase Rpb1, domain 3"/>
    <property type="match status" value="2"/>
</dbReference>
<evidence type="ECO:0000256" key="4">
    <source>
        <dbReference type="ARBA" id="ARBA00022723"/>
    </source>
</evidence>
<feature type="binding site" evidence="7">
    <location>
        <position position="451"/>
    </location>
    <ligand>
        <name>Mg(2+)</name>
        <dbReference type="ChEBI" id="CHEBI:18420"/>
    </ligand>
</feature>
<evidence type="ECO:0000256" key="2">
    <source>
        <dbReference type="ARBA" id="ARBA00022679"/>
    </source>
</evidence>
<keyword evidence="5 7" id="KW-0804">Transcription</keyword>
<proteinExistence type="inferred from homology"/>
<dbReference type="InterPro" id="IPR007080">
    <property type="entry name" value="RNA_pol_Rpb1_1"/>
</dbReference>
<dbReference type="InterPro" id="IPR000722">
    <property type="entry name" value="RNA_pol_asu"/>
</dbReference>
<dbReference type="Gene3D" id="2.40.50.100">
    <property type="match status" value="3"/>
</dbReference>
<evidence type="ECO:0000256" key="8">
    <source>
        <dbReference type="RuleBase" id="RU004279"/>
    </source>
</evidence>
<keyword evidence="3 7" id="KW-0548">Nucleotidyltransferase</keyword>
<dbReference type="Gene3D" id="1.10.132.30">
    <property type="match status" value="1"/>
</dbReference>
<dbReference type="InterPro" id="IPR007083">
    <property type="entry name" value="RNA_pol_Rpb1_4"/>
</dbReference>
<dbReference type="GO" id="GO:0003677">
    <property type="term" value="F:DNA binding"/>
    <property type="evidence" value="ECO:0007669"/>
    <property type="project" value="UniProtKB-UniRule"/>
</dbReference>
<dbReference type="PANTHER" id="PTHR19376:SF54">
    <property type="entry name" value="DNA-DIRECTED RNA POLYMERASE SUBUNIT BETA"/>
    <property type="match status" value="1"/>
</dbReference>
<dbReference type="CDD" id="cd02655">
    <property type="entry name" value="RNAP_beta'_C"/>
    <property type="match status" value="1"/>
</dbReference>
<dbReference type="InterPro" id="IPR007066">
    <property type="entry name" value="RNA_pol_Rpb1_3"/>
</dbReference>
<dbReference type="Gene3D" id="1.10.150.390">
    <property type="match status" value="1"/>
</dbReference>
<feature type="binding site" evidence="7">
    <location>
        <position position="855"/>
    </location>
    <ligand>
        <name>Zn(2+)</name>
        <dbReference type="ChEBI" id="CHEBI:29105"/>
        <label>2</label>
    </ligand>
</feature>
<evidence type="ECO:0000313" key="10">
    <source>
        <dbReference type="EMBL" id="STO32100.1"/>
    </source>
</evidence>
<dbReference type="Pfam" id="PF00623">
    <property type="entry name" value="RNA_pol_Rpb1_2"/>
    <property type="match status" value="2"/>
</dbReference>
<dbReference type="Pfam" id="PF05000">
    <property type="entry name" value="RNA_pol_Rpb1_4"/>
    <property type="match status" value="1"/>
</dbReference>
<dbReference type="Pfam" id="PF04983">
    <property type="entry name" value="RNA_pol_Rpb1_3"/>
    <property type="match status" value="1"/>
</dbReference>
<dbReference type="Gene3D" id="4.10.860.120">
    <property type="entry name" value="RNA polymerase II, clamp domain"/>
    <property type="match status" value="1"/>
</dbReference>
<evidence type="ECO:0000256" key="1">
    <source>
        <dbReference type="ARBA" id="ARBA00022478"/>
    </source>
</evidence>
<name>A0A377GYN4_9FUSO</name>
<dbReference type="InterPro" id="IPR045867">
    <property type="entry name" value="DNA-dir_RpoC_beta_prime"/>
</dbReference>
<keyword evidence="1 7" id="KW-0240">DNA-directed RNA polymerase</keyword>
<dbReference type="PANTHER" id="PTHR19376">
    <property type="entry name" value="DNA-DIRECTED RNA POLYMERASE"/>
    <property type="match status" value="1"/>
</dbReference>
<dbReference type="Gene3D" id="1.10.1790.20">
    <property type="match status" value="1"/>
</dbReference>
<dbReference type="InterPro" id="IPR007081">
    <property type="entry name" value="RNA_pol_Rpb1_5"/>
</dbReference>
<dbReference type="HAMAP" id="MF_01322">
    <property type="entry name" value="RNApol_bact_RpoC"/>
    <property type="match status" value="1"/>
</dbReference>
<protein>
    <recommendedName>
        <fullName evidence="7">DNA-directed RNA polymerase subunit beta'</fullName>
        <shortName evidence="7">RNAP subunit beta'</shortName>
        <ecNumber evidence="7">2.7.7.6</ecNumber>
    </recommendedName>
    <alternativeName>
        <fullName evidence="7">RNA polymerase subunit beta'</fullName>
    </alternativeName>
    <alternativeName>
        <fullName evidence="7">Transcriptase subunit beta'</fullName>
    </alternativeName>
</protein>
<dbReference type="InterPro" id="IPR042102">
    <property type="entry name" value="RNA_pol_Rpb1_3_sf"/>
</dbReference>
<dbReference type="Gene3D" id="2.40.40.20">
    <property type="match status" value="1"/>
</dbReference>
<dbReference type="Gene3D" id="1.10.40.90">
    <property type="match status" value="1"/>
</dbReference>
<feature type="binding site" evidence="7">
    <location>
        <position position="77"/>
    </location>
    <ligand>
        <name>Zn(2+)</name>
        <dbReference type="ChEBI" id="CHEBI:29105"/>
        <label>1</label>
    </ligand>
</feature>
<sequence length="1320" mass="147419">MGIRSFEKIRIRLASPEKIEEWSHGEVTKPETINYRTLNPESDGLFCEKIFGPTKDWECACGKYKRMRYKGLVCEKCGVEVTRSKVRRERMGHISLAAPVSHIWYSKGTPNKMSLIIGLSPKELESVLYFARYVVTETGESNLKEGKILTEKEYKLYKQLYGNRFEALMGAEAILKLLEKINLEELRIELEKELDDVSSSQKRKKVVKRLKIVRDFIASNNKPEWMILKNVPVIPADLRPMVQLDGGRFATSDLNDLYRRVINRNNRLKKLLEIKAPEIVVKNEKRMLQEAVDALIDNGRRGKPVVAQNNRELKSLSDMLKGKQGRFRQNLLGKRVDYSARSVIVVGPSLKMNQCGIPKKMALELYKPFIMRELVKRELASNIKTAKKLVEEADDKVWDVIEDVIQDHPVLLNRAPTLHRLSIQAFEPVLIEGKAIRLHPLVCSAFNADFDGDQMAVHLMLSPEAIMEAKLLMLAPNNIISPSNGEPIAVPSQDMVMGCFYMTKERAGSKGEGKAFSNIDQALTAYHNGVLDTHAIIKVRINGEMVETTPGRLMFNELLPEVDKQYNQTFGKSQLKKLIAKLYDEHGFTETAELINKIKDFGYHYGAMAGVSVGIEDLEIPEAKKEILAKADEQVAQIEADYKAGKIINEERYRKTITVWSEATDAVTKAMMDGLDQFNPVYMMANSGARGNISQMRQLAAMRGNMADTQGRIIEVPIKANFREGLTVLEFFMSSHGARKGLADTALRTADSGYLTRRLVDISHEVIVNAEDCGTYQGIEVGELISEGKVIEELKERINGRVLAEDLVFKGEVIAPRNTLIEKELIKKIDELGVRKVKIRSPLTCALEKGVCRKCYGMDLSNHKEILLGEAVGVIAAQSIGEPGTQLTMRTFHTGGVATAAAVVTGVRAENSGKVAYRDVKILINEENGDEIVVSQSAKLIIGNYDYEIPSGSILKVKEGQHVEIGETLVTFDPFHIPIIADQDGRIEYRELYVKENYDEKYDVTEFMAIKPVESGDINPRVVVFDAEGNTKGSYTIPFGAYLMVREGEEIKKGQIIAKIIKEGAGTKDITGGLPRVQELFEARNPKGKAMLTEIEGKVEVTGKKKKGMRVILVKSVSDSSDYKEYLVPVGERLVVTDGMLVKAGDKITEGAISPFDILNIKGLVAAEQFILESVQQVYRDQGVTVNDKHIEIIVKQMFKKVRIVDSGASLFLEDEVVEKRVVELENEKLQAEGKAIIKYEPIIQGITKAAVNTGSFISAASFQETTKVLSNAAIEGKVDFLEGLKENVIIGKKIPAGTGFSAYKKIKAKVKEEELMEQE</sequence>
<evidence type="ECO:0000256" key="5">
    <source>
        <dbReference type="ARBA" id="ARBA00023163"/>
    </source>
</evidence>
<dbReference type="Proteomes" id="UP000255328">
    <property type="component" value="Unassembled WGS sequence"/>
</dbReference>
<keyword evidence="2 7" id="KW-0808">Transferase</keyword>
<comment type="function">
    <text evidence="7 8">DNA-dependent RNA polymerase catalyzes the transcription of DNA into RNA using the four ribonucleoside triphosphates as substrates.</text>
</comment>
<dbReference type="GO" id="GO:0000287">
    <property type="term" value="F:magnesium ion binding"/>
    <property type="evidence" value="ECO:0007669"/>
    <property type="project" value="UniProtKB-UniRule"/>
</dbReference>
<dbReference type="Pfam" id="PF04998">
    <property type="entry name" value="RNA_pol_Rpb1_5"/>
    <property type="match status" value="1"/>
</dbReference>
<accession>A0A377GYN4</accession>
<evidence type="ECO:0000256" key="3">
    <source>
        <dbReference type="ARBA" id="ARBA00022695"/>
    </source>
</evidence>
<keyword evidence="7" id="KW-0460">Magnesium</keyword>
<gene>
    <name evidence="7 10" type="primary">rpoC</name>
    <name evidence="10" type="ORF">NCTC10723_01572</name>
</gene>
<evidence type="ECO:0000256" key="7">
    <source>
        <dbReference type="HAMAP-Rule" id="MF_01322"/>
    </source>
</evidence>
<dbReference type="Pfam" id="PF04997">
    <property type="entry name" value="RNA_pol_Rpb1_1"/>
    <property type="match status" value="1"/>
</dbReference>
<dbReference type="CDD" id="cd01609">
    <property type="entry name" value="RNAP_beta'_N"/>
    <property type="match status" value="1"/>
</dbReference>
<comment type="subunit">
    <text evidence="7">The RNAP catalytic core consists of 2 alpha, 1 beta, 1 beta' and 1 omega subunit. When a sigma factor is associated with the core the holoenzyme is formed, which can initiate transcription.</text>
</comment>
<feature type="binding site" evidence="7">
    <location>
        <position position="852"/>
    </location>
    <ligand>
        <name>Zn(2+)</name>
        <dbReference type="ChEBI" id="CHEBI:29105"/>
        <label>2</label>
    </ligand>
</feature>
<feature type="binding site" evidence="7">
    <location>
        <position position="845"/>
    </location>
    <ligand>
        <name>Zn(2+)</name>
        <dbReference type="ChEBI" id="CHEBI:29105"/>
        <label>2</label>
    </ligand>
</feature>
<keyword evidence="11" id="KW-1185">Reference proteome</keyword>
<dbReference type="OrthoDB" id="9815296at2"/>
<dbReference type="GO" id="GO:0008270">
    <property type="term" value="F:zinc ion binding"/>
    <property type="evidence" value="ECO:0007669"/>
    <property type="project" value="UniProtKB-UniRule"/>
</dbReference>
<dbReference type="InterPro" id="IPR006592">
    <property type="entry name" value="RNA_pol_N"/>
</dbReference>
<dbReference type="InterPro" id="IPR012754">
    <property type="entry name" value="DNA-dir_RpoC_beta_prime_bact"/>
</dbReference>
<feature type="domain" description="RNA polymerase N-terminal" evidence="9">
    <location>
        <begin position="224"/>
        <end position="503"/>
    </location>
</feature>
<dbReference type="RefSeq" id="WP_115270983.1">
    <property type="nucleotide sequence ID" value="NZ_CASFEE010000043.1"/>
</dbReference>
<dbReference type="SUPFAM" id="SSF64484">
    <property type="entry name" value="beta and beta-prime subunits of DNA dependent RNA-polymerase"/>
    <property type="match status" value="1"/>
</dbReference>
<feature type="binding site" evidence="7">
    <location>
        <position position="453"/>
    </location>
    <ligand>
        <name>Mg(2+)</name>
        <dbReference type="ChEBI" id="CHEBI:18420"/>
    </ligand>
</feature>
<dbReference type="GO" id="GO:0000428">
    <property type="term" value="C:DNA-directed RNA polymerase complex"/>
    <property type="evidence" value="ECO:0007669"/>
    <property type="project" value="UniProtKB-KW"/>
</dbReference>
<feature type="binding site" evidence="7">
    <location>
        <position position="449"/>
    </location>
    <ligand>
        <name>Mg(2+)</name>
        <dbReference type="ChEBI" id="CHEBI:18420"/>
    </ligand>
</feature>
<dbReference type="InterPro" id="IPR038120">
    <property type="entry name" value="Rpb1_funnel_sf"/>
</dbReference>
<evidence type="ECO:0000259" key="9">
    <source>
        <dbReference type="SMART" id="SM00663"/>
    </source>
</evidence>
<dbReference type="SMART" id="SM00663">
    <property type="entry name" value="RPOLA_N"/>
    <property type="match status" value="1"/>
</dbReference>
<organism evidence="10 11">
    <name type="scientific">Fusobacterium necrogenes</name>
    <dbReference type="NCBI Taxonomy" id="858"/>
    <lineage>
        <taxon>Bacteria</taxon>
        <taxon>Fusobacteriati</taxon>
        <taxon>Fusobacteriota</taxon>
        <taxon>Fusobacteriia</taxon>
        <taxon>Fusobacteriales</taxon>
        <taxon>Fusobacteriaceae</taxon>
        <taxon>Fusobacterium</taxon>
    </lineage>
</organism>
<comment type="cofactor">
    <cofactor evidence="7">
        <name>Zn(2+)</name>
        <dbReference type="ChEBI" id="CHEBI:29105"/>
    </cofactor>
    <text evidence="7">Binds 2 Zn(2+) ions per subunit.</text>
</comment>
<comment type="cofactor">
    <cofactor evidence="7">
        <name>Mg(2+)</name>
        <dbReference type="ChEBI" id="CHEBI:18420"/>
    </cofactor>
    <text evidence="7">Binds 1 Mg(2+) ion per subunit.</text>
</comment>
<feature type="binding site" evidence="7">
    <location>
        <position position="773"/>
    </location>
    <ligand>
        <name>Zn(2+)</name>
        <dbReference type="ChEBI" id="CHEBI:29105"/>
        <label>2</label>
    </ligand>
</feature>
<feature type="binding site" evidence="7">
    <location>
        <position position="59"/>
    </location>
    <ligand>
        <name>Zn(2+)</name>
        <dbReference type="ChEBI" id="CHEBI:29105"/>
        <label>1</label>
    </ligand>
</feature>
<feature type="binding site" evidence="7">
    <location>
        <position position="74"/>
    </location>
    <ligand>
        <name>Zn(2+)</name>
        <dbReference type="ChEBI" id="CHEBI:29105"/>
        <label>1</label>
    </ligand>
</feature>
<dbReference type="EMBL" id="UGGU01000003">
    <property type="protein sequence ID" value="STO32100.1"/>
    <property type="molecule type" value="Genomic_DNA"/>
</dbReference>
<feature type="binding site" evidence="7">
    <location>
        <position position="61"/>
    </location>
    <ligand>
        <name>Zn(2+)</name>
        <dbReference type="ChEBI" id="CHEBI:29105"/>
        <label>1</label>
    </ligand>
</feature>
<comment type="similarity">
    <text evidence="7 8">Belongs to the RNA polymerase beta' chain family.</text>
</comment>
<comment type="catalytic activity">
    <reaction evidence="6 7 8">
        <text>RNA(n) + a ribonucleoside 5'-triphosphate = RNA(n+1) + diphosphate</text>
        <dbReference type="Rhea" id="RHEA:21248"/>
        <dbReference type="Rhea" id="RHEA-COMP:14527"/>
        <dbReference type="Rhea" id="RHEA-COMP:17342"/>
        <dbReference type="ChEBI" id="CHEBI:33019"/>
        <dbReference type="ChEBI" id="CHEBI:61557"/>
        <dbReference type="ChEBI" id="CHEBI:140395"/>
        <dbReference type="EC" id="2.7.7.6"/>
    </reaction>
</comment>
<keyword evidence="4 7" id="KW-0479">Metal-binding</keyword>
<dbReference type="EC" id="2.7.7.6" evidence="7"/>
<evidence type="ECO:0000313" key="11">
    <source>
        <dbReference type="Proteomes" id="UP000255328"/>
    </source>
</evidence>